<evidence type="ECO:0000256" key="1">
    <source>
        <dbReference type="SAM" id="MobiDB-lite"/>
    </source>
</evidence>
<feature type="region of interest" description="Disordered" evidence="1">
    <location>
        <begin position="32"/>
        <end position="54"/>
    </location>
</feature>
<dbReference type="GeneID" id="64664104"/>
<name>A0AAD4DZ61_9AGAM</name>
<organism evidence="2 3">
    <name type="scientific">Suillus fuscotomentosus</name>
    <dbReference type="NCBI Taxonomy" id="1912939"/>
    <lineage>
        <taxon>Eukaryota</taxon>
        <taxon>Fungi</taxon>
        <taxon>Dikarya</taxon>
        <taxon>Basidiomycota</taxon>
        <taxon>Agaricomycotina</taxon>
        <taxon>Agaricomycetes</taxon>
        <taxon>Agaricomycetidae</taxon>
        <taxon>Boletales</taxon>
        <taxon>Suillineae</taxon>
        <taxon>Suillaceae</taxon>
        <taxon>Suillus</taxon>
    </lineage>
</organism>
<reference evidence="2" key="1">
    <citation type="journal article" date="2020" name="New Phytol.">
        <title>Comparative genomics reveals dynamic genome evolution in host specialist ectomycorrhizal fungi.</title>
        <authorList>
            <person name="Lofgren L.A."/>
            <person name="Nguyen N.H."/>
            <person name="Vilgalys R."/>
            <person name="Ruytinx J."/>
            <person name="Liao H.L."/>
            <person name="Branco S."/>
            <person name="Kuo A."/>
            <person name="LaButti K."/>
            <person name="Lipzen A."/>
            <person name="Andreopoulos W."/>
            <person name="Pangilinan J."/>
            <person name="Riley R."/>
            <person name="Hundley H."/>
            <person name="Na H."/>
            <person name="Barry K."/>
            <person name="Grigoriev I.V."/>
            <person name="Stajich J.E."/>
            <person name="Kennedy P.G."/>
        </authorList>
    </citation>
    <scope>NUCLEOTIDE SEQUENCE</scope>
    <source>
        <strain evidence="2">FC203</strain>
    </source>
</reference>
<dbReference type="AlphaFoldDB" id="A0AAD4DZ61"/>
<keyword evidence="3" id="KW-1185">Reference proteome</keyword>
<protein>
    <submittedName>
        <fullName evidence="2">Uncharacterized protein</fullName>
    </submittedName>
</protein>
<gene>
    <name evidence="2" type="ORF">F5891DRAFT_1245849</name>
</gene>
<dbReference type="Proteomes" id="UP001195769">
    <property type="component" value="Unassembled WGS sequence"/>
</dbReference>
<evidence type="ECO:0000313" key="2">
    <source>
        <dbReference type="EMBL" id="KAG1896813.1"/>
    </source>
</evidence>
<comment type="caution">
    <text evidence="2">The sequence shown here is derived from an EMBL/GenBank/DDBJ whole genome shotgun (WGS) entry which is preliminary data.</text>
</comment>
<evidence type="ECO:0000313" key="3">
    <source>
        <dbReference type="Proteomes" id="UP001195769"/>
    </source>
</evidence>
<dbReference type="RefSeq" id="XP_041222389.1">
    <property type="nucleotide sequence ID" value="XM_041369806.1"/>
</dbReference>
<proteinExistence type="predicted"/>
<sequence>MSLTCSQLEALEKVQQILDSAGLSPISVTSSVVSSPSSHQNTPDVDSTLDTISTPPYPRYQSPAPYYFTTKEISRRANYVNRATKVSAIVDHPVHAILEYPITAPGSIAHRFVVDPISFVQPQSAFQYSLGGGHGGRENAVCLLLRDDAGKGVRCRQLKSSCNGLKAGYSDDSAEAEVFNKTLAFFCAVSGRGCGFDANLDLSPEIVLDSFDLHSESESRGCGAPLMLSVNNLGRPYIHCKNFNASVSRARTHLVLRNLDEFNTDYLRALIENDLKAISFHETRAKNDGYGPLMPCTFVASPAEQKQCCPYWHRNHEGKLARGTLRSWPVPCKAKFDIYTPYNLTACPQVLVICTNNHSHPPPAPVKTPEAIKAIFYELLLTLSWKLADATPRRILLDSAFIQALQAHLSWKETHNPTLSDLHPSLGNSDHARRLINTLRFNEFPSGTGFAGAIHLATKHDLLPIDERYICCAESHQLSTKSASNPPAATTSTSISSLQLVICMTKRMSWRLMQAKRLSINTSFKRVHGWQEFEFESWDVAHMKSVIGARAFTTSQSAQAHFILFQRIFEIASADTGCAVQFQYMHGEGIQTIIADGHKGQGLGLGMYCVYLCKDSIQACRYDTTALLRDLDPYDHLRRFYRLCLAHYKRNIRSLRGQIPKDVEIAMLTIASAEPHPDLQGTLKKIKKGGKKAAAWLKDKIEGTKFVLPALYQPNSLIPLEIWKASPTTTNGNEQAHRNINRDGVGLTLLGGIMRGFHYDTNISASLDLFDAFGINSSDRLSTHAYRAKRALARQVRYTRSSPSEGNTSFACVHLTPPPVEPQPELIPNSSLMTGSTGGAIPVSTFSTLTYALTAGAHVMDHRAHSPSFSAAPPTVCAVHHHIYPTRDQLSTFSTLQGAVE</sequence>
<dbReference type="EMBL" id="JABBWK010000052">
    <property type="protein sequence ID" value="KAG1896813.1"/>
    <property type="molecule type" value="Genomic_DNA"/>
</dbReference>
<feature type="compositionally biased region" description="Polar residues" evidence="1">
    <location>
        <begin position="39"/>
        <end position="54"/>
    </location>
</feature>
<accession>A0AAD4DZ61</accession>